<name>A0AAU9UWD6_EUPED</name>
<evidence type="ECO:0000313" key="2">
    <source>
        <dbReference type="EMBL" id="CAH2103513.1"/>
    </source>
</evidence>
<proteinExistence type="predicted"/>
<gene>
    <name evidence="2" type="ORF">EEDITHA_LOCUS18013</name>
</gene>
<accession>A0AAU9UWD6</accession>
<feature type="region of interest" description="Disordered" evidence="1">
    <location>
        <begin position="1"/>
        <end position="30"/>
    </location>
</feature>
<dbReference type="AlphaFoldDB" id="A0AAU9UWD6"/>
<feature type="region of interest" description="Disordered" evidence="1">
    <location>
        <begin position="45"/>
        <end position="69"/>
    </location>
</feature>
<feature type="compositionally biased region" description="Acidic residues" evidence="1">
    <location>
        <begin position="45"/>
        <end position="58"/>
    </location>
</feature>
<dbReference type="Proteomes" id="UP001153954">
    <property type="component" value="Unassembled WGS sequence"/>
</dbReference>
<reference evidence="2" key="1">
    <citation type="submission" date="2022-03" db="EMBL/GenBank/DDBJ databases">
        <authorList>
            <person name="Tunstrom K."/>
        </authorList>
    </citation>
    <scope>NUCLEOTIDE SEQUENCE</scope>
</reference>
<keyword evidence="3" id="KW-1185">Reference proteome</keyword>
<comment type="caution">
    <text evidence="2">The sequence shown here is derived from an EMBL/GenBank/DDBJ whole genome shotgun (WGS) entry which is preliminary data.</text>
</comment>
<evidence type="ECO:0000256" key="1">
    <source>
        <dbReference type="SAM" id="MobiDB-lite"/>
    </source>
</evidence>
<protein>
    <submittedName>
        <fullName evidence="2">Uncharacterized protein</fullName>
    </submittedName>
</protein>
<dbReference type="EMBL" id="CAKOGL010000026">
    <property type="protein sequence ID" value="CAH2103513.1"/>
    <property type="molecule type" value="Genomic_DNA"/>
</dbReference>
<evidence type="ECO:0000313" key="3">
    <source>
        <dbReference type="Proteomes" id="UP001153954"/>
    </source>
</evidence>
<sequence length="103" mass="11938">MSRLKDDDIENLHAQIENGDISEDEKDMGDLNKIDYYPDLQEFINEIDDNNDDGEDNDNTSSTMEEKSLDPSIIQDLRIINHNQIFLVLQFGGDEERNLYEKG</sequence>
<organism evidence="2 3">
    <name type="scientific">Euphydryas editha</name>
    <name type="common">Edith's checkerspot</name>
    <dbReference type="NCBI Taxonomy" id="104508"/>
    <lineage>
        <taxon>Eukaryota</taxon>
        <taxon>Metazoa</taxon>
        <taxon>Ecdysozoa</taxon>
        <taxon>Arthropoda</taxon>
        <taxon>Hexapoda</taxon>
        <taxon>Insecta</taxon>
        <taxon>Pterygota</taxon>
        <taxon>Neoptera</taxon>
        <taxon>Endopterygota</taxon>
        <taxon>Lepidoptera</taxon>
        <taxon>Glossata</taxon>
        <taxon>Ditrysia</taxon>
        <taxon>Papilionoidea</taxon>
        <taxon>Nymphalidae</taxon>
        <taxon>Nymphalinae</taxon>
        <taxon>Euphydryas</taxon>
    </lineage>
</organism>